<evidence type="ECO:0000313" key="1">
    <source>
        <dbReference type="EMBL" id="TXD71576.1"/>
    </source>
</evidence>
<dbReference type="AlphaFoldDB" id="A0A5C6YVF5"/>
<proteinExistence type="predicted"/>
<sequence>MEVNDLETELKKISIRGRVAYGLKCIYNYIEEDNVTLFKPEIENILAQIKEFLVLDKFNVWEKKIREYTPSSILDTHPDNDFRDYEYVNVEELRRIENAYRNLPNSLISIIENTIAIETNNLYGGVIGYSSVTLDPLMEIISIMLEKNIKLPNINLFKQYSFLQDNGWGEKIENFNEIIR</sequence>
<protein>
    <submittedName>
        <fullName evidence="1">Uncharacterized protein</fullName>
    </submittedName>
</protein>
<gene>
    <name evidence="1" type="ORF">ESU54_16265</name>
</gene>
<accession>A0A5C6YVF5</accession>
<dbReference type="Proteomes" id="UP000321497">
    <property type="component" value="Unassembled WGS sequence"/>
</dbReference>
<dbReference type="RefSeq" id="WP_111844884.1">
    <property type="nucleotide sequence ID" value="NZ_UEGI01000010.1"/>
</dbReference>
<organism evidence="1 2">
    <name type="scientific">Aequorivita antarctica</name>
    <dbReference type="NCBI Taxonomy" id="153266"/>
    <lineage>
        <taxon>Bacteria</taxon>
        <taxon>Pseudomonadati</taxon>
        <taxon>Bacteroidota</taxon>
        <taxon>Flavobacteriia</taxon>
        <taxon>Flavobacteriales</taxon>
        <taxon>Flavobacteriaceae</taxon>
        <taxon>Aequorivita</taxon>
    </lineage>
</organism>
<name>A0A5C6YVF5_9FLAO</name>
<reference evidence="1 2" key="1">
    <citation type="submission" date="2019-08" db="EMBL/GenBank/DDBJ databases">
        <title>Genome of Aequorivita antarctica SW49 (type strain).</title>
        <authorList>
            <person name="Bowman J.P."/>
        </authorList>
    </citation>
    <scope>NUCLEOTIDE SEQUENCE [LARGE SCALE GENOMIC DNA]</scope>
    <source>
        <strain evidence="1 2">SW49</strain>
    </source>
</reference>
<dbReference type="OrthoDB" id="1364342at2"/>
<evidence type="ECO:0000313" key="2">
    <source>
        <dbReference type="Proteomes" id="UP000321497"/>
    </source>
</evidence>
<keyword evidence="2" id="KW-1185">Reference proteome</keyword>
<comment type="caution">
    <text evidence="1">The sequence shown here is derived from an EMBL/GenBank/DDBJ whole genome shotgun (WGS) entry which is preliminary data.</text>
</comment>
<dbReference type="EMBL" id="VORT01000016">
    <property type="protein sequence ID" value="TXD71576.1"/>
    <property type="molecule type" value="Genomic_DNA"/>
</dbReference>